<sequence length="71" mass="7868">MLPKVYDALGIAPKDAPEMPGYAAMLKGYVKVDPFECILCGHRLTFLRFRAGEALSELVHHALVQAQIRSI</sequence>
<proteinExistence type="predicted"/>
<reference evidence="1" key="1">
    <citation type="journal article" date="2015" name="MBio">
        <title>Eco-Evolutionary Dynamics of Episomes among Ecologically Cohesive Bacterial Populations.</title>
        <authorList>
            <person name="Xue H."/>
            <person name="Cordero O.X."/>
            <person name="Camas F.M."/>
            <person name="Trimble W."/>
            <person name="Meyer F."/>
            <person name="Guglielmini J."/>
            <person name="Rocha E.P."/>
            <person name="Polz M.F."/>
        </authorList>
    </citation>
    <scope>NUCLEOTIDE SEQUENCE</scope>
    <source>
        <strain evidence="1">FF_112</strain>
    </source>
</reference>
<protein>
    <submittedName>
        <fullName evidence="1">Mobile element protein</fullName>
    </submittedName>
</protein>
<name>A0A0H3ZIY6_9VIBR</name>
<dbReference type="EMBL" id="KP795454">
    <property type="protein sequence ID" value="AKN35855.1"/>
    <property type="molecule type" value="Genomic_DNA"/>
</dbReference>
<accession>A0A0H3ZIY6</accession>
<evidence type="ECO:0000313" key="1">
    <source>
        <dbReference type="EMBL" id="AKN35855.1"/>
    </source>
</evidence>
<organism evidence="1">
    <name type="scientific">Vibrio tasmaniensis</name>
    <dbReference type="NCBI Taxonomy" id="212663"/>
    <lineage>
        <taxon>Bacteria</taxon>
        <taxon>Pseudomonadati</taxon>
        <taxon>Pseudomonadota</taxon>
        <taxon>Gammaproteobacteria</taxon>
        <taxon>Vibrionales</taxon>
        <taxon>Vibrionaceae</taxon>
        <taxon>Vibrio</taxon>
    </lineage>
</organism>
<dbReference type="AlphaFoldDB" id="A0A0H3ZIY6"/>